<keyword evidence="2" id="KW-1185">Reference proteome</keyword>
<protein>
    <submittedName>
        <fullName evidence="1">Uncharacterized protein</fullName>
    </submittedName>
</protein>
<sequence>MRTEIIRADNIDLAVEKILVKLGADTASIRKNAIYFDGWDGLGASAVLQAVARRLRISNELATKPMGLEFDEIIHIDCSKWESRRAMQRKIAEQLKLPIRVMDIFDKQDEEDDFNILEEGSRGEIAQVTRAIYKTIQNRRFLVILHNGSNEEIDIFNFGLSLYGYANSKMLWTFQGRFRLDTKMIDNVSLMKKLHHPNILLFMGAVTSPHRLCIVTEYLPRGSLFRLLQRSTTKLDWRRRVHMALDVVSAFLFTSIRK</sequence>
<accession>A0ACD6AT79</accession>
<dbReference type="Proteomes" id="UP001732700">
    <property type="component" value="Unassembled WGS sequence"/>
</dbReference>
<proteinExistence type="predicted"/>
<name>A0ACD6AT79_AVESA</name>
<organism evidence="1 2">
    <name type="scientific">Avena sativa</name>
    <name type="common">Oat</name>
    <dbReference type="NCBI Taxonomy" id="4498"/>
    <lineage>
        <taxon>Eukaryota</taxon>
        <taxon>Viridiplantae</taxon>
        <taxon>Streptophyta</taxon>
        <taxon>Embryophyta</taxon>
        <taxon>Tracheophyta</taxon>
        <taxon>Spermatophyta</taxon>
        <taxon>Magnoliopsida</taxon>
        <taxon>Liliopsida</taxon>
        <taxon>Poales</taxon>
        <taxon>Poaceae</taxon>
        <taxon>BOP clade</taxon>
        <taxon>Pooideae</taxon>
        <taxon>Poodae</taxon>
        <taxon>Poeae</taxon>
        <taxon>Poeae Chloroplast Group 1 (Aveneae type)</taxon>
        <taxon>Aveninae</taxon>
        <taxon>Avena</taxon>
    </lineage>
</organism>
<evidence type="ECO:0000313" key="1">
    <source>
        <dbReference type="EnsemblPlants" id="AVESA.00010b.r2.UnG1431130.1.CDS"/>
    </source>
</evidence>
<evidence type="ECO:0000313" key="2">
    <source>
        <dbReference type="Proteomes" id="UP001732700"/>
    </source>
</evidence>
<dbReference type="EnsemblPlants" id="AVESA.00010b.r2.UnG1431130.1">
    <property type="protein sequence ID" value="AVESA.00010b.r2.UnG1431130.1.CDS"/>
    <property type="gene ID" value="AVESA.00010b.r2.UnG1431130"/>
</dbReference>
<reference evidence="1" key="1">
    <citation type="submission" date="2025-09" db="UniProtKB">
        <authorList>
            <consortium name="EnsemblPlants"/>
        </authorList>
    </citation>
    <scope>IDENTIFICATION</scope>
</reference>